<protein>
    <submittedName>
        <fullName evidence="1">Uncharacterized protein</fullName>
    </submittedName>
</protein>
<keyword evidence="2" id="KW-1185">Reference proteome</keyword>
<dbReference type="AlphaFoldDB" id="A0A317V509"/>
<dbReference type="EMBL" id="MSFL01000034">
    <property type="protein sequence ID" value="PWY69076.1"/>
    <property type="molecule type" value="Genomic_DNA"/>
</dbReference>
<dbReference type="VEuPathDB" id="FungiDB:BO70DRAFT_432577"/>
<dbReference type="GeneID" id="37070568"/>
<comment type="caution">
    <text evidence="1">The sequence shown here is derived from an EMBL/GenBank/DDBJ whole genome shotgun (WGS) entry which is preliminary data.</text>
</comment>
<organism evidence="1 2">
    <name type="scientific">Aspergillus heteromorphus CBS 117.55</name>
    <dbReference type="NCBI Taxonomy" id="1448321"/>
    <lineage>
        <taxon>Eukaryota</taxon>
        <taxon>Fungi</taxon>
        <taxon>Dikarya</taxon>
        <taxon>Ascomycota</taxon>
        <taxon>Pezizomycotina</taxon>
        <taxon>Eurotiomycetes</taxon>
        <taxon>Eurotiomycetidae</taxon>
        <taxon>Eurotiales</taxon>
        <taxon>Aspergillaceae</taxon>
        <taxon>Aspergillus</taxon>
        <taxon>Aspergillus subgen. Circumdati</taxon>
    </lineage>
</organism>
<name>A0A317V509_9EURO</name>
<reference evidence="1 2" key="1">
    <citation type="submission" date="2016-12" db="EMBL/GenBank/DDBJ databases">
        <title>The genomes of Aspergillus section Nigri reveals drivers in fungal speciation.</title>
        <authorList>
            <consortium name="DOE Joint Genome Institute"/>
            <person name="Vesth T.C."/>
            <person name="Nybo J."/>
            <person name="Theobald S."/>
            <person name="Brandl J."/>
            <person name="Frisvad J.C."/>
            <person name="Nielsen K.F."/>
            <person name="Lyhne E.K."/>
            <person name="Kogle M.E."/>
            <person name="Kuo A."/>
            <person name="Riley R."/>
            <person name="Clum A."/>
            <person name="Nolan M."/>
            <person name="Lipzen A."/>
            <person name="Salamov A."/>
            <person name="Henrissat B."/>
            <person name="Wiebenga A."/>
            <person name="De Vries R.P."/>
            <person name="Grigoriev I.V."/>
            <person name="Mortensen U.H."/>
            <person name="Andersen M.R."/>
            <person name="Baker S.E."/>
        </authorList>
    </citation>
    <scope>NUCLEOTIDE SEQUENCE [LARGE SCALE GENOMIC DNA]</scope>
    <source>
        <strain evidence="1 2">CBS 117.55</strain>
    </source>
</reference>
<dbReference type="Proteomes" id="UP000247233">
    <property type="component" value="Unassembled WGS sequence"/>
</dbReference>
<evidence type="ECO:0000313" key="1">
    <source>
        <dbReference type="EMBL" id="PWY69076.1"/>
    </source>
</evidence>
<gene>
    <name evidence="1" type="ORF">BO70DRAFT_432577</name>
</gene>
<proteinExistence type="predicted"/>
<evidence type="ECO:0000313" key="2">
    <source>
        <dbReference type="Proteomes" id="UP000247233"/>
    </source>
</evidence>
<accession>A0A317V509</accession>
<sequence length="409" mass="47251">MASDTPYLHPISWLESHVAGILDKAGVPSFIWGDRAMDIYDLQDSVQSLRWVIPDAYINQAGEALVSAGFVLQQDSDLAPAPDYQFEIPAEIDLPRRLPVALDRKSRLFWTFPDPPVGPPEPYDDFYTVTSDVRFYWRFSDNVRDRPIFLVPTYPVENSIDFICSSPLPDDGYHPHPYIVDSSFQDRCNVEEPFFLQRHQAKPFLYSRLGPNNPSPSKPVVKVKVPHWEKYFEAMVLLLLRDLPLPEESNWAKRAVFDIADGLWRWQPRMSQIDYQDIFDKVILQIRDARSDSTLQRDGVRLRTLRYLKAFHQTLKKMLLLPLPGSSAPDAERLATEPLEVLFQRLQVEDEDSMTGVKSSNRHPHPHAFLHHRALILLLCSRQIKEKLMKGEEGMDGTWVEPQAISWFD</sequence>
<dbReference type="RefSeq" id="XP_025395432.1">
    <property type="nucleotide sequence ID" value="XM_025548331.1"/>
</dbReference>